<feature type="compositionally biased region" description="Polar residues" evidence="6">
    <location>
        <begin position="447"/>
        <end position="466"/>
    </location>
</feature>
<feature type="region of interest" description="Disordered" evidence="6">
    <location>
        <begin position="1"/>
        <end position="66"/>
    </location>
</feature>
<dbReference type="EMBL" id="JANBPY010000002">
    <property type="protein sequence ID" value="KAJ1970225.1"/>
    <property type="molecule type" value="Genomic_DNA"/>
</dbReference>
<keyword evidence="3 4" id="KW-0539">Nucleus</keyword>
<dbReference type="GO" id="GO:0030154">
    <property type="term" value="P:cell differentiation"/>
    <property type="evidence" value="ECO:0007669"/>
    <property type="project" value="TreeGrafter"/>
</dbReference>
<evidence type="ECO:0000256" key="1">
    <source>
        <dbReference type="ARBA" id="ARBA00023125"/>
    </source>
</evidence>
<feature type="compositionally biased region" description="Basic and acidic residues" evidence="6">
    <location>
        <begin position="192"/>
        <end position="210"/>
    </location>
</feature>
<name>A0A9W8EA15_9FUNG</name>
<dbReference type="InterPro" id="IPR009057">
    <property type="entry name" value="Homeodomain-like_sf"/>
</dbReference>
<feature type="compositionally biased region" description="Low complexity" evidence="6">
    <location>
        <begin position="211"/>
        <end position="230"/>
    </location>
</feature>
<evidence type="ECO:0000313" key="8">
    <source>
        <dbReference type="EMBL" id="KAJ1970225.1"/>
    </source>
</evidence>
<feature type="domain" description="Homeobox" evidence="7">
    <location>
        <begin position="56"/>
        <end position="116"/>
    </location>
</feature>
<dbReference type="PANTHER" id="PTHR24324:SF9">
    <property type="entry name" value="HOMEOBOX DOMAIN-CONTAINING PROTEIN"/>
    <property type="match status" value="1"/>
</dbReference>
<sequence>MDSPTHIQADQDELSPRKPPLSPCKSQRSTALSLTHILETTVPSSTPTKVHEELRNRKRRTRTVTSPEQTELLMQVLRQTSFPSTEVRERLASMLGMTPRAVQVWFQNQRQKAKNRRRAVLQHGPTGALPTVPSRSAGELRPTGDPALLFNNRLSNDSMALGAAGPAVFPRDPLNPTLLPHSLGYRGPSFPEAERQHHYPPEGPIPRDPHSPSFYSPTTRSPSSRTNSSTVNQYIPPGYLFSSHLPPGSPSGFPSVPVLDPTSPAFVQDDSGANQPPPLSEAIYYMNYLDRTPRVQLQYTHEGSSSNKAKKKLRLNPPDVPAPHHQGLDRGPRDLHLDPTESVRRMGAAGDGEGGGSPPSASILPHSSPLPPVHPPATVQLPPISALTPNSPHRTSFTDHPCTSSHHSPSSSVGGSTNLGKVSLTPLPSPTDYHSPSSHRSLADLVSGTTSPTASTHAFLDSSSPNIHPAGRVGDARVIETNVRGLDPAPRSWRPW</sequence>
<feature type="region of interest" description="Disordered" evidence="6">
    <location>
        <begin position="300"/>
        <end position="472"/>
    </location>
</feature>
<evidence type="ECO:0000313" key="9">
    <source>
        <dbReference type="Proteomes" id="UP001150925"/>
    </source>
</evidence>
<reference evidence="8" key="1">
    <citation type="submission" date="2022-07" db="EMBL/GenBank/DDBJ databases">
        <title>Phylogenomic reconstructions and comparative analyses of Kickxellomycotina fungi.</title>
        <authorList>
            <person name="Reynolds N.K."/>
            <person name="Stajich J.E."/>
            <person name="Barry K."/>
            <person name="Grigoriev I.V."/>
            <person name="Crous P."/>
            <person name="Smith M.E."/>
        </authorList>
    </citation>
    <scope>NUCLEOTIDE SEQUENCE</scope>
    <source>
        <strain evidence="8">RSA 1196</strain>
    </source>
</reference>
<feature type="compositionally biased region" description="Low complexity" evidence="6">
    <location>
        <begin position="358"/>
        <end position="367"/>
    </location>
</feature>
<dbReference type="GO" id="GO:0005634">
    <property type="term" value="C:nucleus"/>
    <property type="evidence" value="ECO:0007669"/>
    <property type="project" value="UniProtKB-SubCell"/>
</dbReference>
<dbReference type="InterPro" id="IPR051000">
    <property type="entry name" value="Homeobox_DNA-bind_prot"/>
</dbReference>
<dbReference type="SMART" id="SM00389">
    <property type="entry name" value="HOX"/>
    <property type="match status" value="1"/>
</dbReference>
<feature type="region of interest" description="Disordered" evidence="6">
    <location>
        <begin position="179"/>
        <end position="235"/>
    </location>
</feature>
<dbReference type="InterPro" id="IPR001356">
    <property type="entry name" value="HD"/>
</dbReference>
<evidence type="ECO:0000256" key="2">
    <source>
        <dbReference type="ARBA" id="ARBA00023155"/>
    </source>
</evidence>
<evidence type="ECO:0000256" key="6">
    <source>
        <dbReference type="SAM" id="MobiDB-lite"/>
    </source>
</evidence>
<gene>
    <name evidence="8" type="ORF">IWQ62_000052</name>
</gene>
<comment type="caution">
    <text evidence="8">The sequence shown here is derived from an EMBL/GenBank/DDBJ whole genome shotgun (WGS) entry which is preliminary data.</text>
</comment>
<keyword evidence="9" id="KW-1185">Reference proteome</keyword>
<keyword evidence="2 4" id="KW-0371">Homeobox</keyword>
<dbReference type="CDD" id="cd00086">
    <property type="entry name" value="homeodomain"/>
    <property type="match status" value="1"/>
</dbReference>
<dbReference type="Proteomes" id="UP001150925">
    <property type="component" value="Unassembled WGS sequence"/>
</dbReference>
<dbReference type="Gene3D" id="1.10.10.60">
    <property type="entry name" value="Homeodomain-like"/>
    <property type="match status" value="1"/>
</dbReference>
<organism evidence="8 9">
    <name type="scientific">Dispira parvispora</name>
    <dbReference type="NCBI Taxonomy" id="1520584"/>
    <lineage>
        <taxon>Eukaryota</taxon>
        <taxon>Fungi</taxon>
        <taxon>Fungi incertae sedis</taxon>
        <taxon>Zoopagomycota</taxon>
        <taxon>Kickxellomycotina</taxon>
        <taxon>Dimargaritomycetes</taxon>
        <taxon>Dimargaritales</taxon>
        <taxon>Dimargaritaceae</taxon>
        <taxon>Dispira</taxon>
    </lineage>
</organism>
<dbReference type="PROSITE" id="PS00027">
    <property type="entry name" value="HOMEOBOX_1"/>
    <property type="match status" value="1"/>
</dbReference>
<dbReference type="GO" id="GO:0000978">
    <property type="term" value="F:RNA polymerase II cis-regulatory region sequence-specific DNA binding"/>
    <property type="evidence" value="ECO:0007669"/>
    <property type="project" value="TreeGrafter"/>
</dbReference>
<protein>
    <recommendedName>
        <fullName evidence="7">Homeobox domain-containing protein</fullName>
    </recommendedName>
</protein>
<evidence type="ECO:0000256" key="4">
    <source>
        <dbReference type="PROSITE-ProRule" id="PRU00108"/>
    </source>
</evidence>
<evidence type="ECO:0000256" key="5">
    <source>
        <dbReference type="RuleBase" id="RU000682"/>
    </source>
</evidence>
<evidence type="ECO:0000259" key="7">
    <source>
        <dbReference type="PROSITE" id="PS50071"/>
    </source>
</evidence>
<comment type="subcellular location">
    <subcellularLocation>
        <location evidence="4 5">Nucleus</location>
    </subcellularLocation>
</comment>
<accession>A0A9W8EA15</accession>
<feature type="compositionally biased region" description="Basic and acidic residues" evidence="6">
    <location>
        <begin position="326"/>
        <end position="344"/>
    </location>
</feature>
<feature type="DNA-binding region" description="Homeobox" evidence="4">
    <location>
        <begin position="58"/>
        <end position="117"/>
    </location>
</feature>
<dbReference type="PANTHER" id="PTHR24324">
    <property type="entry name" value="HOMEOBOX PROTEIN HHEX"/>
    <property type="match status" value="1"/>
</dbReference>
<evidence type="ECO:0000256" key="3">
    <source>
        <dbReference type="ARBA" id="ARBA00023242"/>
    </source>
</evidence>
<proteinExistence type="predicted"/>
<dbReference type="AlphaFoldDB" id="A0A9W8EA15"/>
<dbReference type="GO" id="GO:0000981">
    <property type="term" value="F:DNA-binding transcription factor activity, RNA polymerase II-specific"/>
    <property type="evidence" value="ECO:0007669"/>
    <property type="project" value="InterPro"/>
</dbReference>
<dbReference type="PROSITE" id="PS50071">
    <property type="entry name" value="HOMEOBOX_2"/>
    <property type="match status" value="1"/>
</dbReference>
<keyword evidence="1 4" id="KW-0238">DNA-binding</keyword>
<feature type="compositionally biased region" description="Polar residues" evidence="6">
    <location>
        <begin position="24"/>
        <end position="33"/>
    </location>
</feature>
<feature type="compositionally biased region" description="Low complexity" evidence="6">
    <location>
        <begin position="404"/>
        <end position="416"/>
    </location>
</feature>
<dbReference type="SUPFAM" id="SSF46689">
    <property type="entry name" value="Homeodomain-like"/>
    <property type="match status" value="1"/>
</dbReference>
<dbReference type="InterPro" id="IPR017970">
    <property type="entry name" value="Homeobox_CS"/>
</dbReference>
<dbReference type="OrthoDB" id="6159439at2759"/>
<dbReference type="Pfam" id="PF00046">
    <property type="entry name" value="Homeodomain"/>
    <property type="match status" value="1"/>
</dbReference>
<feature type="region of interest" description="Disordered" evidence="6">
    <location>
        <begin position="251"/>
        <end position="279"/>
    </location>
</feature>